<dbReference type="EMBL" id="KZ293657">
    <property type="protein sequence ID" value="PBK93108.1"/>
    <property type="molecule type" value="Genomic_DNA"/>
</dbReference>
<proteinExistence type="predicted"/>
<keyword evidence="2" id="KW-1185">Reference proteome</keyword>
<organism evidence="1 2">
    <name type="scientific">Armillaria gallica</name>
    <name type="common">Bulbous honey fungus</name>
    <name type="synonym">Armillaria bulbosa</name>
    <dbReference type="NCBI Taxonomy" id="47427"/>
    <lineage>
        <taxon>Eukaryota</taxon>
        <taxon>Fungi</taxon>
        <taxon>Dikarya</taxon>
        <taxon>Basidiomycota</taxon>
        <taxon>Agaricomycotina</taxon>
        <taxon>Agaricomycetes</taxon>
        <taxon>Agaricomycetidae</taxon>
        <taxon>Agaricales</taxon>
        <taxon>Marasmiineae</taxon>
        <taxon>Physalacriaceae</taxon>
        <taxon>Armillaria</taxon>
    </lineage>
</organism>
<evidence type="ECO:0000313" key="1">
    <source>
        <dbReference type="EMBL" id="PBK93108.1"/>
    </source>
</evidence>
<name>A0A2H3DQH3_ARMGA</name>
<protein>
    <submittedName>
        <fullName evidence="1">Uncharacterized protein</fullName>
    </submittedName>
</protein>
<dbReference type="InParanoid" id="A0A2H3DQH3"/>
<reference evidence="2" key="1">
    <citation type="journal article" date="2017" name="Nat. Ecol. Evol.">
        <title>Genome expansion and lineage-specific genetic innovations in the forest pathogenic fungi Armillaria.</title>
        <authorList>
            <person name="Sipos G."/>
            <person name="Prasanna A.N."/>
            <person name="Walter M.C."/>
            <person name="O'Connor E."/>
            <person name="Balint B."/>
            <person name="Krizsan K."/>
            <person name="Kiss B."/>
            <person name="Hess J."/>
            <person name="Varga T."/>
            <person name="Slot J."/>
            <person name="Riley R."/>
            <person name="Boka B."/>
            <person name="Rigling D."/>
            <person name="Barry K."/>
            <person name="Lee J."/>
            <person name="Mihaltcheva S."/>
            <person name="LaButti K."/>
            <person name="Lipzen A."/>
            <person name="Waldron R."/>
            <person name="Moloney N.M."/>
            <person name="Sperisen C."/>
            <person name="Kredics L."/>
            <person name="Vagvoelgyi C."/>
            <person name="Patrignani A."/>
            <person name="Fitzpatrick D."/>
            <person name="Nagy I."/>
            <person name="Doyle S."/>
            <person name="Anderson J.B."/>
            <person name="Grigoriev I.V."/>
            <person name="Gueldener U."/>
            <person name="Muensterkoetter M."/>
            <person name="Nagy L.G."/>
        </authorList>
    </citation>
    <scope>NUCLEOTIDE SEQUENCE [LARGE SCALE GENOMIC DNA]</scope>
    <source>
        <strain evidence="2">Ar21-2</strain>
    </source>
</reference>
<accession>A0A2H3DQH3</accession>
<dbReference type="AlphaFoldDB" id="A0A2H3DQH3"/>
<dbReference type="STRING" id="47427.A0A2H3DQH3"/>
<dbReference type="Proteomes" id="UP000217790">
    <property type="component" value="Unassembled WGS sequence"/>
</dbReference>
<gene>
    <name evidence="1" type="ORF">ARMGADRAFT_148139</name>
</gene>
<dbReference type="OrthoDB" id="8191639at2759"/>
<sequence length="113" mass="12723">MGRRICMSTGFINAFLYYGTYVSRHSIPRSSNDFTYLFTPRETIITLFSSFGLDRLAFSLYQEDNMTAVLQLNDTLPSTVDVNGTAFAVYFYDNDVAHTLKSNPVTMGEEGFG</sequence>
<evidence type="ECO:0000313" key="2">
    <source>
        <dbReference type="Proteomes" id="UP000217790"/>
    </source>
</evidence>